<organism evidence="2 3">
    <name type="scientific">Patella caerulea</name>
    <name type="common">Rayed Mediterranean limpet</name>
    <dbReference type="NCBI Taxonomy" id="87958"/>
    <lineage>
        <taxon>Eukaryota</taxon>
        <taxon>Metazoa</taxon>
        <taxon>Spiralia</taxon>
        <taxon>Lophotrochozoa</taxon>
        <taxon>Mollusca</taxon>
        <taxon>Gastropoda</taxon>
        <taxon>Patellogastropoda</taxon>
        <taxon>Patelloidea</taxon>
        <taxon>Patellidae</taxon>
        <taxon>Patella</taxon>
    </lineage>
</organism>
<protein>
    <recommendedName>
        <fullName evidence="1">Integrase core domain-containing protein</fullName>
    </recommendedName>
</protein>
<dbReference type="Gene3D" id="3.30.420.10">
    <property type="entry name" value="Ribonuclease H-like superfamily/Ribonuclease H"/>
    <property type="match status" value="1"/>
</dbReference>
<name>A0AAN8J124_PATCE</name>
<dbReference type="InterPro" id="IPR012337">
    <property type="entry name" value="RNaseH-like_sf"/>
</dbReference>
<dbReference type="InterPro" id="IPR058913">
    <property type="entry name" value="Integrase_dom_put"/>
</dbReference>
<sequence length="242" mass="28448">MILLTIIAHDAVEQRKRRRLTRRVYTNLGPNFLWHVDGYDKLKPYGTCINGAIDDFSRYVLWLEAHITNSDPKLVAGYFMECIKRNNGCPSRVRTDKGTENNHTQQMQLFLRRNGQDQYANSCFLTGRSTHNQRIEQWWGFLRKQNIQYWMDLIVNLKKLGCFNGDFLDKALIQFCFMKIIQGELDGLVKLWNHHLIRRTKHSNSPHGRPVILFSLPQTVGRMIHTSCSRKQNEYLFSTMPT</sequence>
<dbReference type="EMBL" id="JAZGQO010000015">
    <property type="protein sequence ID" value="KAK6168858.1"/>
    <property type="molecule type" value="Genomic_DNA"/>
</dbReference>
<reference evidence="2 3" key="1">
    <citation type="submission" date="2024-01" db="EMBL/GenBank/DDBJ databases">
        <title>The genome of the rayed Mediterranean limpet Patella caerulea (Linnaeus, 1758).</title>
        <authorList>
            <person name="Anh-Thu Weber A."/>
            <person name="Halstead-Nussloch G."/>
        </authorList>
    </citation>
    <scope>NUCLEOTIDE SEQUENCE [LARGE SCALE GENOMIC DNA]</scope>
    <source>
        <strain evidence="2">AATW-2023a</strain>
        <tissue evidence="2">Whole specimen</tissue>
    </source>
</reference>
<dbReference type="AlphaFoldDB" id="A0AAN8J124"/>
<keyword evidence="3" id="KW-1185">Reference proteome</keyword>
<dbReference type="PANTHER" id="PTHR46791:SF13">
    <property type="entry name" value="CLR5 DOMAIN-CONTAINING PROTEIN"/>
    <property type="match status" value="1"/>
</dbReference>
<dbReference type="InterPro" id="IPR036397">
    <property type="entry name" value="RNaseH_sf"/>
</dbReference>
<feature type="domain" description="Integrase core" evidence="1">
    <location>
        <begin position="24"/>
        <end position="206"/>
    </location>
</feature>
<proteinExistence type="predicted"/>
<dbReference type="SUPFAM" id="SSF53098">
    <property type="entry name" value="Ribonuclease H-like"/>
    <property type="match status" value="1"/>
</dbReference>
<dbReference type="Pfam" id="PF24764">
    <property type="entry name" value="rva_4"/>
    <property type="match status" value="1"/>
</dbReference>
<accession>A0AAN8J124</accession>
<comment type="caution">
    <text evidence="2">The sequence shown here is derived from an EMBL/GenBank/DDBJ whole genome shotgun (WGS) entry which is preliminary data.</text>
</comment>
<evidence type="ECO:0000313" key="2">
    <source>
        <dbReference type="EMBL" id="KAK6168858.1"/>
    </source>
</evidence>
<dbReference type="Proteomes" id="UP001347796">
    <property type="component" value="Unassembled WGS sequence"/>
</dbReference>
<gene>
    <name evidence="2" type="ORF">SNE40_020029</name>
</gene>
<dbReference type="GO" id="GO:0003676">
    <property type="term" value="F:nucleic acid binding"/>
    <property type="evidence" value="ECO:0007669"/>
    <property type="project" value="InterPro"/>
</dbReference>
<dbReference type="PANTHER" id="PTHR46791">
    <property type="entry name" value="EXPRESSED PROTEIN"/>
    <property type="match status" value="1"/>
</dbReference>
<evidence type="ECO:0000313" key="3">
    <source>
        <dbReference type="Proteomes" id="UP001347796"/>
    </source>
</evidence>
<evidence type="ECO:0000259" key="1">
    <source>
        <dbReference type="Pfam" id="PF24764"/>
    </source>
</evidence>